<protein>
    <submittedName>
        <fullName evidence="1">Uncharacterized protein</fullName>
    </submittedName>
</protein>
<reference evidence="1" key="1">
    <citation type="submission" date="2020-11" db="EMBL/GenBank/DDBJ databases">
        <authorList>
            <consortium name="DOE Joint Genome Institute"/>
            <person name="Ahrendt S."/>
            <person name="Riley R."/>
            <person name="Andreopoulos W."/>
            <person name="LaButti K."/>
            <person name="Pangilinan J."/>
            <person name="Ruiz-duenas F.J."/>
            <person name="Barrasa J.M."/>
            <person name="Sanchez-Garcia M."/>
            <person name="Camarero S."/>
            <person name="Miyauchi S."/>
            <person name="Serrano A."/>
            <person name="Linde D."/>
            <person name="Babiker R."/>
            <person name="Drula E."/>
            <person name="Ayuso-Fernandez I."/>
            <person name="Pacheco R."/>
            <person name="Padilla G."/>
            <person name="Ferreira P."/>
            <person name="Barriuso J."/>
            <person name="Kellner H."/>
            <person name="Castanera R."/>
            <person name="Alfaro M."/>
            <person name="Ramirez L."/>
            <person name="Pisabarro A.G."/>
            <person name="Kuo A."/>
            <person name="Tritt A."/>
            <person name="Lipzen A."/>
            <person name="He G."/>
            <person name="Yan M."/>
            <person name="Ng V."/>
            <person name="Cullen D."/>
            <person name="Martin F."/>
            <person name="Rosso M.-N."/>
            <person name="Henrissat B."/>
            <person name="Hibbett D."/>
            <person name="Martinez A.T."/>
            <person name="Grigoriev I.V."/>
        </authorList>
    </citation>
    <scope>NUCLEOTIDE SEQUENCE</scope>
    <source>
        <strain evidence="1">AH 44721</strain>
    </source>
</reference>
<dbReference type="AlphaFoldDB" id="A0A9P5TIQ5"/>
<dbReference type="Proteomes" id="UP000724874">
    <property type="component" value="Unassembled WGS sequence"/>
</dbReference>
<organism evidence="1 2">
    <name type="scientific">Gymnopilus junonius</name>
    <name type="common">Spectacular rustgill mushroom</name>
    <name type="synonym">Gymnopilus spectabilis subsp. junonius</name>
    <dbReference type="NCBI Taxonomy" id="109634"/>
    <lineage>
        <taxon>Eukaryota</taxon>
        <taxon>Fungi</taxon>
        <taxon>Dikarya</taxon>
        <taxon>Basidiomycota</taxon>
        <taxon>Agaricomycotina</taxon>
        <taxon>Agaricomycetes</taxon>
        <taxon>Agaricomycetidae</taxon>
        <taxon>Agaricales</taxon>
        <taxon>Agaricineae</taxon>
        <taxon>Hymenogastraceae</taxon>
        <taxon>Gymnopilus</taxon>
    </lineage>
</organism>
<accession>A0A9P5TIQ5</accession>
<dbReference type="EMBL" id="JADNYJ010000101">
    <property type="protein sequence ID" value="KAF8885580.1"/>
    <property type="molecule type" value="Genomic_DNA"/>
</dbReference>
<name>A0A9P5TIQ5_GYMJU</name>
<comment type="caution">
    <text evidence="1">The sequence shown here is derived from an EMBL/GenBank/DDBJ whole genome shotgun (WGS) entry which is preliminary data.</text>
</comment>
<sequence length="76" mass="8329">MLNHSGCPTKFHPALLSSRLKILRSLGRRVILCVTPPLLSVFTVAATNVDLSCSGTNKFHVPLRGFPPDKYDPVNI</sequence>
<keyword evidence="2" id="KW-1185">Reference proteome</keyword>
<proteinExistence type="predicted"/>
<evidence type="ECO:0000313" key="2">
    <source>
        <dbReference type="Proteomes" id="UP000724874"/>
    </source>
</evidence>
<evidence type="ECO:0000313" key="1">
    <source>
        <dbReference type="EMBL" id="KAF8885580.1"/>
    </source>
</evidence>
<gene>
    <name evidence="1" type="ORF">CPB84DRAFT_1827250</name>
</gene>